<dbReference type="InParanoid" id="A0A1Q6DXW3"/>
<evidence type="ECO:0000313" key="2">
    <source>
        <dbReference type="Proteomes" id="UP000185744"/>
    </source>
</evidence>
<protein>
    <submittedName>
        <fullName evidence="1">Cell division protein SepF-like</fullName>
    </submittedName>
</protein>
<dbReference type="AlphaFoldDB" id="A0A1Q6DXW3"/>
<proteinExistence type="predicted"/>
<dbReference type="Proteomes" id="UP000185744">
    <property type="component" value="Unassembled WGS sequence"/>
</dbReference>
<dbReference type="PIRSF" id="PIRSF019313">
    <property type="entry name" value="UCP019313"/>
    <property type="match status" value="1"/>
</dbReference>
<organism evidence="1 2">
    <name type="scientific">Methanohalarchaeum thermophilum</name>
    <dbReference type="NCBI Taxonomy" id="1903181"/>
    <lineage>
        <taxon>Archaea</taxon>
        <taxon>Methanobacteriati</taxon>
        <taxon>Methanobacteriota</taxon>
        <taxon>Methanonatronarchaeia</taxon>
        <taxon>Methanonatronarchaeales</taxon>
        <taxon>Methanonatronarchaeaceae</taxon>
        <taxon>Candidatus Methanohalarchaeum</taxon>
    </lineage>
</organism>
<dbReference type="InterPro" id="IPR038594">
    <property type="entry name" value="SepF-like_sf"/>
</dbReference>
<sequence>MSEGFFDKVFGKKEDIEGFDDYLDLEEHIDESSEDAGAEILVRVAEIREIEDSSKVKEQIYNGNIVIVDLSAVEDDELAKERTINEITRATDDVGGDVAGIGNSQILATPSAIKISRSVIGGGDFR</sequence>
<dbReference type="EMBL" id="MSDW01000001">
    <property type="protein sequence ID" value="OKY79181.1"/>
    <property type="molecule type" value="Genomic_DNA"/>
</dbReference>
<dbReference type="InterPro" id="IPR012426">
    <property type="entry name" value="SepF_arc"/>
</dbReference>
<dbReference type="Pfam" id="PF04472">
    <property type="entry name" value="SepF"/>
    <property type="match status" value="1"/>
</dbReference>
<dbReference type="Gene3D" id="3.30.110.150">
    <property type="entry name" value="SepF-like protein"/>
    <property type="match status" value="1"/>
</dbReference>
<keyword evidence="2" id="KW-1185">Reference proteome</keyword>
<name>A0A1Q6DXW3_METT1</name>
<comment type="caution">
    <text evidence="1">The sequence shown here is derived from an EMBL/GenBank/DDBJ whole genome shotgun (WGS) entry which is preliminary data.</text>
</comment>
<reference evidence="1" key="1">
    <citation type="submission" date="2016-12" db="EMBL/GenBank/DDBJ databases">
        <title>Discovery of methanogenic haloarchaea.</title>
        <authorList>
            <person name="Sorokin D.Y."/>
            <person name="Makarova K.S."/>
            <person name="Abbas B."/>
            <person name="Ferrer M."/>
            <person name="Golyshin P.N."/>
        </authorList>
    </citation>
    <scope>NUCLEOTIDE SEQUENCE [LARGE SCALE GENOMIC DNA]</scope>
    <source>
        <strain evidence="1">HMET1</strain>
    </source>
</reference>
<accession>A0A1Q6DXW3</accession>
<dbReference type="GO" id="GO:0051301">
    <property type="term" value="P:cell division"/>
    <property type="evidence" value="ECO:0007669"/>
    <property type="project" value="UniProtKB-KW"/>
</dbReference>
<dbReference type="InterPro" id="IPR007561">
    <property type="entry name" value="Cell_div_SepF/SepF-rel"/>
</dbReference>
<gene>
    <name evidence="1" type="ORF">BTN85_1688</name>
</gene>
<evidence type="ECO:0000313" key="1">
    <source>
        <dbReference type="EMBL" id="OKY79181.1"/>
    </source>
</evidence>
<dbReference type="STRING" id="1903181.BTN85_1688"/>